<dbReference type="InterPro" id="IPR006913">
    <property type="entry name" value="CENP-V/GFA"/>
</dbReference>
<dbReference type="RefSeq" id="XP_050468522.1">
    <property type="nucleotide sequence ID" value="XM_050612619.1"/>
</dbReference>
<evidence type="ECO:0000259" key="5">
    <source>
        <dbReference type="PROSITE" id="PS51891"/>
    </source>
</evidence>
<protein>
    <submittedName>
        <fullName evidence="6">DUF636 domain protein (AFU_orthologue AFUA_6G11530)</fullName>
    </submittedName>
</protein>
<proteinExistence type="inferred from homology"/>
<dbReference type="GeneID" id="74896363"/>
<dbReference type="InterPro" id="IPR011057">
    <property type="entry name" value="Mss4-like_sf"/>
</dbReference>
<keyword evidence="3" id="KW-0862">Zinc</keyword>
<dbReference type="OrthoDB" id="406544at2759"/>
<dbReference type="OMA" id="HIKSFCT"/>
<sequence>MAEPTNSGSCLCGAVQYLLYGKPLNSAVCHCDSCQQFTGSAFVANCWYKEENVKLTRGHDSVQTYDEQGTTTGQIMKRSFCKTCGSSLFMQTAELRKQNVISVTSGTMDDRTDCQPGLEVWCANRRGWVTLNHQGVRLERQ</sequence>
<evidence type="ECO:0000256" key="3">
    <source>
        <dbReference type="ARBA" id="ARBA00022833"/>
    </source>
</evidence>
<keyword evidence="7" id="KW-1185">Reference proteome</keyword>
<keyword evidence="4" id="KW-0456">Lyase</keyword>
<dbReference type="PANTHER" id="PTHR33337">
    <property type="entry name" value="GFA DOMAIN-CONTAINING PROTEIN"/>
    <property type="match status" value="1"/>
</dbReference>
<evidence type="ECO:0000313" key="7">
    <source>
        <dbReference type="Proteomes" id="UP000000560"/>
    </source>
</evidence>
<reference evidence="7" key="1">
    <citation type="journal article" date="2005" name="Nature">
        <title>Sequencing of Aspergillus nidulans and comparative analysis with A. fumigatus and A. oryzae.</title>
        <authorList>
            <person name="Galagan J.E."/>
            <person name="Calvo S.E."/>
            <person name="Cuomo C."/>
            <person name="Ma L.J."/>
            <person name="Wortman J.R."/>
            <person name="Batzoglou S."/>
            <person name="Lee S.I."/>
            <person name="Basturkmen M."/>
            <person name="Spevak C.C."/>
            <person name="Clutterbuck J."/>
            <person name="Kapitonov V."/>
            <person name="Jurka J."/>
            <person name="Scazzocchio C."/>
            <person name="Farman M."/>
            <person name="Butler J."/>
            <person name="Purcell S."/>
            <person name="Harris S."/>
            <person name="Braus G.H."/>
            <person name="Draht O."/>
            <person name="Busch S."/>
            <person name="D'Enfert C."/>
            <person name="Bouchier C."/>
            <person name="Goldman G.H."/>
            <person name="Bell-Pedersen D."/>
            <person name="Griffiths-Jones S."/>
            <person name="Doonan J.H."/>
            <person name="Yu J."/>
            <person name="Vienken K."/>
            <person name="Pain A."/>
            <person name="Freitag M."/>
            <person name="Selker E.U."/>
            <person name="Archer D.B."/>
            <person name="Penalva M.A."/>
            <person name="Oakley B.R."/>
            <person name="Momany M."/>
            <person name="Tanaka T."/>
            <person name="Kumagai T."/>
            <person name="Asai K."/>
            <person name="Machida M."/>
            <person name="Nierman W.C."/>
            <person name="Denning D.W."/>
            <person name="Caddick M."/>
            <person name="Hynes M."/>
            <person name="Paoletti M."/>
            <person name="Fischer R."/>
            <person name="Miller B."/>
            <person name="Dyer P."/>
            <person name="Sachs M.S."/>
            <person name="Osmani S.A."/>
            <person name="Birren B.W."/>
        </authorList>
    </citation>
    <scope>NUCLEOTIDE SEQUENCE [LARGE SCALE GENOMIC DNA]</scope>
    <source>
        <strain evidence="7">FGSC A4 / ATCC 38163 / CBS 112.46 / NRRL 194 / M139</strain>
    </source>
</reference>
<evidence type="ECO:0000256" key="4">
    <source>
        <dbReference type="ARBA" id="ARBA00023239"/>
    </source>
</evidence>
<evidence type="ECO:0000256" key="2">
    <source>
        <dbReference type="ARBA" id="ARBA00022723"/>
    </source>
</evidence>
<comment type="similarity">
    <text evidence="1">Belongs to the Gfa family.</text>
</comment>
<dbReference type="HOGENOM" id="CLU_055491_3_6_1"/>
<organism evidence="6 7">
    <name type="scientific">Emericella nidulans (strain FGSC A4 / ATCC 38163 / CBS 112.46 / NRRL 194 / M139)</name>
    <name type="common">Aspergillus nidulans</name>
    <dbReference type="NCBI Taxonomy" id="227321"/>
    <lineage>
        <taxon>Eukaryota</taxon>
        <taxon>Fungi</taxon>
        <taxon>Dikarya</taxon>
        <taxon>Ascomycota</taxon>
        <taxon>Pezizomycotina</taxon>
        <taxon>Eurotiomycetes</taxon>
        <taxon>Eurotiomycetidae</taxon>
        <taxon>Eurotiales</taxon>
        <taxon>Aspergillaceae</taxon>
        <taxon>Aspergillus</taxon>
        <taxon>Aspergillus subgen. Nidulantes</taxon>
    </lineage>
</organism>
<dbReference type="GO" id="GO:0016846">
    <property type="term" value="F:carbon-sulfur lyase activity"/>
    <property type="evidence" value="ECO:0007669"/>
    <property type="project" value="InterPro"/>
</dbReference>
<dbReference type="InParanoid" id="C8VJF2"/>
<dbReference type="Gene3D" id="3.90.1590.10">
    <property type="entry name" value="glutathione-dependent formaldehyde- activating enzyme (gfa)"/>
    <property type="match status" value="1"/>
</dbReference>
<dbReference type="PROSITE" id="PS51891">
    <property type="entry name" value="CENP_V_GFA"/>
    <property type="match status" value="1"/>
</dbReference>
<dbReference type="Pfam" id="PF04828">
    <property type="entry name" value="GFA"/>
    <property type="match status" value="1"/>
</dbReference>
<dbReference type="VEuPathDB" id="FungiDB:AN10368"/>
<accession>C8VJF2</accession>
<keyword evidence="2" id="KW-0479">Metal-binding</keyword>
<dbReference type="Proteomes" id="UP000000560">
    <property type="component" value="Chromosome VI"/>
</dbReference>
<name>C8VJF2_EMENI</name>
<dbReference type="AlphaFoldDB" id="C8VJF2"/>
<evidence type="ECO:0000256" key="1">
    <source>
        <dbReference type="ARBA" id="ARBA00005495"/>
    </source>
</evidence>
<dbReference type="KEGG" id="ani:ANIA_10368"/>
<evidence type="ECO:0000313" key="6">
    <source>
        <dbReference type="EMBL" id="CBF83908.1"/>
    </source>
</evidence>
<dbReference type="SUPFAM" id="SSF51316">
    <property type="entry name" value="Mss4-like"/>
    <property type="match status" value="1"/>
</dbReference>
<dbReference type="GO" id="GO:0046872">
    <property type="term" value="F:metal ion binding"/>
    <property type="evidence" value="ECO:0007669"/>
    <property type="project" value="UniProtKB-KW"/>
</dbReference>
<gene>
    <name evidence="6" type="ORF">ANIA_10368</name>
</gene>
<dbReference type="PANTHER" id="PTHR33337:SF39">
    <property type="entry name" value="DUF636 DOMAIN PROTEIN (AFU_ORTHOLOGUE AFUA_6G11530)"/>
    <property type="match status" value="1"/>
</dbReference>
<dbReference type="EMBL" id="BN001306">
    <property type="protein sequence ID" value="CBF83908.1"/>
    <property type="molecule type" value="Genomic_DNA"/>
</dbReference>
<feature type="domain" description="CENP-V/GFA" evidence="5">
    <location>
        <begin position="6"/>
        <end position="122"/>
    </location>
</feature>
<reference evidence="7" key="2">
    <citation type="journal article" date="2009" name="Fungal Genet. Biol.">
        <title>The 2008 update of the Aspergillus nidulans genome annotation: a community effort.</title>
        <authorList>
            <person name="Wortman J.R."/>
            <person name="Gilsenan J.M."/>
            <person name="Joardar V."/>
            <person name="Deegan J."/>
            <person name="Clutterbuck J."/>
            <person name="Andersen M.R."/>
            <person name="Archer D."/>
            <person name="Bencina M."/>
            <person name="Braus G."/>
            <person name="Coutinho P."/>
            <person name="von Dohren H."/>
            <person name="Doonan J."/>
            <person name="Driessen A.J."/>
            <person name="Durek P."/>
            <person name="Espeso E."/>
            <person name="Fekete E."/>
            <person name="Flipphi M."/>
            <person name="Estrada C.G."/>
            <person name="Geysens S."/>
            <person name="Goldman G."/>
            <person name="de Groot P.W."/>
            <person name="Hansen K."/>
            <person name="Harris S.D."/>
            <person name="Heinekamp T."/>
            <person name="Helmstaedt K."/>
            <person name="Henrissat B."/>
            <person name="Hofmann G."/>
            <person name="Homan T."/>
            <person name="Horio T."/>
            <person name="Horiuchi H."/>
            <person name="James S."/>
            <person name="Jones M."/>
            <person name="Karaffa L."/>
            <person name="Karanyi Z."/>
            <person name="Kato M."/>
            <person name="Keller N."/>
            <person name="Kelly D.E."/>
            <person name="Kiel J.A."/>
            <person name="Kim J.M."/>
            <person name="van der Klei I.J."/>
            <person name="Klis F.M."/>
            <person name="Kovalchuk A."/>
            <person name="Krasevec N."/>
            <person name="Kubicek C.P."/>
            <person name="Liu B."/>
            <person name="Maccabe A."/>
            <person name="Meyer V."/>
            <person name="Mirabito P."/>
            <person name="Miskei M."/>
            <person name="Mos M."/>
            <person name="Mullins J."/>
            <person name="Nelson D.R."/>
            <person name="Nielsen J."/>
            <person name="Oakley B.R."/>
            <person name="Osmani S.A."/>
            <person name="Pakula T."/>
            <person name="Paszewski A."/>
            <person name="Paulsen I."/>
            <person name="Pilsyk S."/>
            <person name="Pocsi I."/>
            <person name="Punt P.J."/>
            <person name="Ram A.F."/>
            <person name="Ren Q."/>
            <person name="Robellet X."/>
            <person name="Robson G."/>
            <person name="Seiboth B."/>
            <person name="van Solingen P."/>
            <person name="Specht T."/>
            <person name="Sun J."/>
            <person name="Taheri-Talesh N."/>
            <person name="Takeshita N."/>
            <person name="Ussery D."/>
            <person name="vanKuyk P.A."/>
            <person name="Visser H."/>
            <person name="van de Vondervoort P.J."/>
            <person name="de Vries R.P."/>
            <person name="Walton J."/>
            <person name="Xiang X."/>
            <person name="Xiong Y."/>
            <person name="Zeng A.P."/>
            <person name="Brandt B.W."/>
            <person name="Cornell M.J."/>
            <person name="van den Hondel C.A."/>
            <person name="Visser J."/>
            <person name="Oliver S.G."/>
            <person name="Turner G."/>
        </authorList>
    </citation>
    <scope>GENOME REANNOTATION</scope>
    <source>
        <strain evidence="7">FGSC A4 / ATCC 38163 / CBS 112.46 / NRRL 194 / M139</strain>
    </source>
</reference>